<reference evidence="2 3" key="3">
    <citation type="journal article" date="2013" name="Rice">
        <title>Improvement of the Oryza sativa Nipponbare reference genome using next generation sequence and optical map data.</title>
        <authorList>
            <person name="Kawahara Y."/>
            <person name="de la Bastide M."/>
            <person name="Hamilton J.P."/>
            <person name="Kanamori H."/>
            <person name="McCombie W.R."/>
            <person name="Ouyang S."/>
            <person name="Schwartz D.C."/>
            <person name="Tanaka T."/>
            <person name="Wu J."/>
            <person name="Zhou S."/>
            <person name="Childs K.L."/>
            <person name="Davidson R.M."/>
            <person name="Lin H."/>
            <person name="Quesada-Ocampo L."/>
            <person name="Vaillancourt B."/>
            <person name="Sakai H."/>
            <person name="Lee S.S."/>
            <person name="Kim J."/>
            <person name="Numa H."/>
            <person name="Itoh T."/>
            <person name="Buell C.R."/>
            <person name="Matsumoto T."/>
        </authorList>
    </citation>
    <scope>NUCLEOTIDE SEQUENCE [LARGE SCALE GENOMIC DNA]</scope>
    <source>
        <strain evidence="3">cv. Nipponbare</strain>
    </source>
</reference>
<feature type="region of interest" description="Disordered" evidence="1">
    <location>
        <begin position="55"/>
        <end position="86"/>
    </location>
</feature>
<evidence type="ECO:0000313" key="3">
    <source>
        <dbReference type="Proteomes" id="UP000059680"/>
    </source>
</evidence>
<reference evidence="2 3" key="2">
    <citation type="journal article" date="2013" name="Plant Cell Physiol.">
        <title>Rice Annotation Project Database (RAP-DB): an integrative and interactive database for rice genomics.</title>
        <authorList>
            <person name="Sakai H."/>
            <person name="Lee S.S."/>
            <person name="Tanaka T."/>
            <person name="Numa H."/>
            <person name="Kim J."/>
            <person name="Kawahara Y."/>
            <person name="Wakimoto H."/>
            <person name="Yang C.C."/>
            <person name="Iwamoto M."/>
            <person name="Abe T."/>
            <person name="Yamada Y."/>
            <person name="Muto A."/>
            <person name="Inokuchi H."/>
            <person name="Ikemura T."/>
            <person name="Matsumoto T."/>
            <person name="Sasaki T."/>
            <person name="Itoh T."/>
        </authorList>
    </citation>
    <scope>NUCLEOTIDE SEQUENCE [LARGE SCALE GENOMIC DNA]</scope>
    <source>
        <strain evidence="3">cv. Nipponbare</strain>
    </source>
</reference>
<dbReference type="EMBL" id="AP014967">
    <property type="protein sequence ID" value="BAT13012.1"/>
    <property type="molecule type" value="Genomic_DNA"/>
</dbReference>
<name>A0A0P0Y069_ORYSJ</name>
<accession>A0A0P0Y069</accession>
<proteinExistence type="predicted"/>
<evidence type="ECO:0000313" key="2">
    <source>
        <dbReference type="EMBL" id="BAT13012.1"/>
    </source>
</evidence>
<dbReference type="AlphaFoldDB" id="A0A0P0Y069"/>
<evidence type="ECO:0000256" key="1">
    <source>
        <dbReference type="SAM" id="MobiDB-lite"/>
    </source>
</evidence>
<organism evidence="2 3">
    <name type="scientific">Oryza sativa subsp. japonica</name>
    <name type="common">Rice</name>
    <dbReference type="NCBI Taxonomy" id="39947"/>
    <lineage>
        <taxon>Eukaryota</taxon>
        <taxon>Viridiplantae</taxon>
        <taxon>Streptophyta</taxon>
        <taxon>Embryophyta</taxon>
        <taxon>Tracheophyta</taxon>
        <taxon>Spermatophyta</taxon>
        <taxon>Magnoliopsida</taxon>
        <taxon>Liliopsida</taxon>
        <taxon>Poales</taxon>
        <taxon>Poaceae</taxon>
        <taxon>BOP clade</taxon>
        <taxon>Oryzoideae</taxon>
        <taxon>Oryzeae</taxon>
        <taxon>Oryzinae</taxon>
        <taxon>Oryza</taxon>
        <taxon>Oryza sativa</taxon>
    </lineage>
</organism>
<sequence>MVAARARRPSSLTRGGEVLASKVKAARARKPSGMARWRGEWRAYRLHRASGVSRAVAKGSGRRRGRCAPDLIAHGGVGSLEEGTRR</sequence>
<dbReference type="Proteomes" id="UP000059680">
    <property type="component" value="Chromosome 11"/>
</dbReference>
<reference evidence="3" key="1">
    <citation type="journal article" date="2005" name="Nature">
        <title>The map-based sequence of the rice genome.</title>
        <authorList>
            <consortium name="International rice genome sequencing project (IRGSP)"/>
            <person name="Matsumoto T."/>
            <person name="Wu J."/>
            <person name="Kanamori H."/>
            <person name="Katayose Y."/>
            <person name="Fujisawa M."/>
            <person name="Namiki N."/>
            <person name="Mizuno H."/>
            <person name="Yamamoto K."/>
            <person name="Antonio B.A."/>
            <person name="Baba T."/>
            <person name="Sakata K."/>
            <person name="Nagamura Y."/>
            <person name="Aoki H."/>
            <person name="Arikawa K."/>
            <person name="Arita K."/>
            <person name="Bito T."/>
            <person name="Chiden Y."/>
            <person name="Fujitsuka N."/>
            <person name="Fukunaka R."/>
            <person name="Hamada M."/>
            <person name="Harada C."/>
            <person name="Hayashi A."/>
            <person name="Hijishita S."/>
            <person name="Honda M."/>
            <person name="Hosokawa S."/>
            <person name="Ichikawa Y."/>
            <person name="Idonuma A."/>
            <person name="Iijima M."/>
            <person name="Ikeda M."/>
            <person name="Ikeno M."/>
            <person name="Ito K."/>
            <person name="Ito S."/>
            <person name="Ito T."/>
            <person name="Ito Y."/>
            <person name="Ito Y."/>
            <person name="Iwabuchi A."/>
            <person name="Kamiya K."/>
            <person name="Karasawa W."/>
            <person name="Kurita K."/>
            <person name="Katagiri S."/>
            <person name="Kikuta A."/>
            <person name="Kobayashi H."/>
            <person name="Kobayashi N."/>
            <person name="Machita K."/>
            <person name="Maehara T."/>
            <person name="Masukawa M."/>
            <person name="Mizubayashi T."/>
            <person name="Mukai Y."/>
            <person name="Nagasaki H."/>
            <person name="Nagata Y."/>
            <person name="Naito S."/>
            <person name="Nakashima M."/>
            <person name="Nakama Y."/>
            <person name="Nakamichi Y."/>
            <person name="Nakamura M."/>
            <person name="Meguro A."/>
            <person name="Negishi M."/>
            <person name="Ohta I."/>
            <person name="Ohta T."/>
            <person name="Okamoto M."/>
            <person name="Ono N."/>
            <person name="Saji S."/>
            <person name="Sakaguchi M."/>
            <person name="Sakai K."/>
            <person name="Shibata M."/>
            <person name="Shimokawa T."/>
            <person name="Song J."/>
            <person name="Takazaki Y."/>
            <person name="Terasawa K."/>
            <person name="Tsugane M."/>
            <person name="Tsuji K."/>
            <person name="Ueda S."/>
            <person name="Waki K."/>
            <person name="Yamagata H."/>
            <person name="Yamamoto M."/>
            <person name="Yamamoto S."/>
            <person name="Yamane H."/>
            <person name="Yoshiki S."/>
            <person name="Yoshihara R."/>
            <person name="Yukawa K."/>
            <person name="Zhong H."/>
            <person name="Yano M."/>
            <person name="Yuan Q."/>
            <person name="Ouyang S."/>
            <person name="Liu J."/>
            <person name="Jones K.M."/>
            <person name="Gansberger K."/>
            <person name="Moffat K."/>
            <person name="Hill J."/>
            <person name="Bera J."/>
            <person name="Fadrosh D."/>
            <person name="Jin S."/>
            <person name="Johri S."/>
            <person name="Kim M."/>
            <person name="Overton L."/>
            <person name="Reardon M."/>
            <person name="Tsitrin T."/>
            <person name="Vuong H."/>
            <person name="Weaver B."/>
            <person name="Ciecko A."/>
            <person name="Tallon L."/>
            <person name="Jackson J."/>
            <person name="Pai G."/>
            <person name="Aken S.V."/>
            <person name="Utterback T."/>
            <person name="Reidmuller S."/>
            <person name="Feldblyum T."/>
            <person name="Hsiao J."/>
            <person name="Zismann V."/>
            <person name="Iobst S."/>
            <person name="de Vazeille A.R."/>
            <person name="Buell C.R."/>
            <person name="Ying K."/>
            <person name="Li Y."/>
            <person name="Lu T."/>
            <person name="Huang Y."/>
            <person name="Zhao Q."/>
            <person name="Feng Q."/>
            <person name="Zhang L."/>
            <person name="Zhu J."/>
            <person name="Weng Q."/>
            <person name="Mu J."/>
            <person name="Lu Y."/>
            <person name="Fan D."/>
            <person name="Liu Y."/>
            <person name="Guan J."/>
            <person name="Zhang Y."/>
            <person name="Yu S."/>
            <person name="Liu X."/>
            <person name="Zhang Y."/>
            <person name="Hong G."/>
            <person name="Han B."/>
            <person name="Choisne N."/>
            <person name="Demange N."/>
            <person name="Orjeda G."/>
            <person name="Samain S."/>
            <person name="Cattolico L."/>
            <person name="Pelletier E."/>
            <person name="Couloux A."/>
            <person name="Segurens B."/>
            <person name="Wincker P."/>
            <person name="D'Hont A."/>
            <person name="Scarpelli C."/>
            <person name="Weissenbach J."/>
            <person name="Salanoubat M."/>
            <person name="Quetier F."/>
            <person name="Yu Y."/>
            <person name="Kim H.R."/>
            <person name="Rambo T."/>
            <person name="Currie J."/>
            <person name="Collura K."/>
            <person name="Luo M."/>
            <person name="Yang T."/>
            <person name="Ammiraju J.S.S."/>
            <person name="Engler F."/>
            <person name="Soderlund C."/>
            <person name="Wing R.A."/>
            <person name="Palmer L.E."/>
            <person name="de la Bastide M."/>
            <person name="Spiegel L."/>
            <person name="Nascimento L."/>
            <person name="Zutavern T."/>
            <person name="O'Shaughnessy A."/>
            <person name="Dike S."/>
            <person name="Dedhia N."/>
            <person name="Preston R."/>
            <person name="Balija V."/>
            <person name="McCombie W.R."/>
            <person name="Chow T."/>
            <person name="Chen H."/>
            <person name="Chung M."/>
            <person name="Chen C."/>
            <person name="Shaw J."/>
            <person name="Wu H."/>
            <person name="Hsiao K."/>
            <person name="Chao Y."/>
            <person name="Chu M."/>
            <person name="Cheng C."/>
            <person name="Hour A."/>
            <person name="Lee P."/>
            <person name="Lin S."/>
            <person name="Lin Y."/>
            <person name="Liou J."/>
            <person name="Liu S."/>
            <person name="Hsing Y."/>
            <person name="Raghuvanshi S."/>
            <person name="Mohanty A."/>
            <person name="Bharti A.K."/>
            <person name="Gaur A."/>
            <person name="Gupta V."/>
            <person name="Kumar D."/>
            <person name="Ravi V."/>
            <person name="Vij S."/>
            <person name="Kapur A."/>
            <person name="Khurana P."/>
            <person name="Khurana P."/>
            <person name="Khurana J.P."/>
            <person name="Tyagi A.K."/>
            <person name="Gaikwad K."/>
            <person name="Singh A."/>
            <person name="Dalal V."/>
            <person name="Srivastava S."/>
            <person name="Dixit A."/>
            <person name="Pal A.K."/>
            <person name="Ghazi I.A."/>
            <person name="Yadav M."/>
            <person name="Pandit A."/>
            <person name="Bhargava A."/>
            <person name="Sureshbabu K."/>
            <person name="Batra K."/>
            <person name="Sharma T.R."/>
            <person name="Mohapatra T."/>
            <person name="Singh N.K."/>
            <person name="Messing J."/>
            <person name="Nelson A.B."/>
            <person name="Fuks G."/>
            <person name="Kavchok S."/>
            <person name="Keizer G."/>
            <person name="Linton E."/>
            <person name="Llaca V."/>
            <person name="Song R."/>
            <person name="Tanyolac B."/>
            <person name="Young S."/>
            <person name="Ho-Il K."/>
            <person name="Hahn J.H."/>
            <person name="Sangsakoo G."/>
            <person name="Vanavichit A."/>
            <person name="de Mattos Luiz.A.T."/>
            <person name="Zimmer P.D."/>
            <person name="Malone G."/>
            <person name="Dellagostin O."/>
            <person name="de Oliveira A.C."/>
            <person name="Bevan M."/>
            <person name="Bancroft I."/>
            <person name="Minx P."/>
            <person name="Cordum H."/>
            <person name="Wilson R."/>
            <person name="Cheng Z."/>
            <person name="Jin W."/>
            <person name="Jiang J."/>
            <person name="Leong S.A."/>
            <person name="Iwama H."/>
            <person name="Gojobori T."/>
            <person name="Itoh T."/>
            <person name="Niimura Y."/>
            <person name="Fujii Y."/>
            <person name="Habara T."/>
            <person name="Sakai H."/>
            <person name="Sato Y."/>
            <person name="Wilson G."/>
            <person name="Kumar K."/>
            <person name="McCouch S."/>
            <person name="Juretic N."/>
            <person name="Hoen D."/>
            <person name="Wright S."/>
            <person name="Bruskiewich R."/>
            <person name="Bureau T."/>
            <person name="Miyao A."/>
            <person name="Hirochika H."/>
            <person name="Nishikawa T."/>
            <person name="Kadowaki K."/>
            <person name="Sugiura M."/>
            <person name="Burr B."/>
            <person name="Sasaki T."/>
        </authorList>
    </citation>
    <scope>NUCLEOTIDE SEQUENCE [LARGE SCALE GENOMIC DNA]</scope>
    <source>
        <strain evidence="3">cv. Nipponbare</strain>
    </source>
</reference>
<keyword evidence="3" id="KW-1185">Reference proteome</keyword>
<gene>
    <name evidence="2" type="ordered locus">Os11g0190300</name>
    <name evidence="2" type="ORF">OSNPB_110190300</name>
</gene>
<dbReference type="InParanoid" id="A0A0P0Y069"/>
<protein>
    <submittedName>
        <fullName evidence="2">Os11g0190300 protein</fullName>
    </submittedName>
</protein>
<dbReference type="PaxDb" id="39947-A0A0P0Y069"/>